<reference evidence="2 3" key="1">
    <citation type="submission" date="2024-09" db="EMBL/GenBank/DDBJ databases">
        <authorList>
            <person name="Sun Q."/>
            <person name="Mori K."/>
        </authorList>
    </citation>
    <scope>NUCLEOTIDE SEQUENCE [LARGE SCALE GENOMIC DNA]</scope>
    <source>
        <strain evidence="2 3">CCM 7609</strain>
    </source>
</reference>
<feature type="region of interest" description="Disordered" evidence="1">
    <location>
        <begin position="1"/>
        <end position="52"/>
    </location>
</feature>
<proteinExistence type="predicted"/>
<comment type="caution">
    <text evidence="2">The sequence shown here is derived from an EMBL/GenBank/DDBJ whole genome shotgun (WGS) entry which is preliminary data.</text>
</comment>
<sequence length="52" mass="5795">MAVPSGPSTRNDRTGAGGGRVRKGPLWEPRSGSTARRSPRRSRCRRSSRRWS</sequence>
<evidence type="ECO:0000313" key="3">
    <source>
        <dbReference type="Proteomes" id="UP001589575"/>
    </source>
</evidence>
<name>A0ABV5FU57_9MICC</name>
<dbReference type="EMBL" id="JBHMFI010000001">
    <property type="protein sequence ID" value="MFB9069793.1"/>
    <property type="molecule type" value="Genomic_DNA"/>
</dbReference>
<feature type="compositionally biased region" description="Basic residues" evidence="1">
    <location>
        <begin position="37"/>
        <end position="52"/>
    </location>
</feature>
<accession>A0ABV5FU57</accession>
<organism evidence="2 3">
    <name type="scientific">Citricoccus parietis</name>
    <dbReference type="NCBI Taxonomy" id="592307"/>
    <lineage>
        <taxon>Bacteria</taxon>
        <taxon>Bacillati</taxon>
        <taxon>Actinomycetota</taxon>
        <taxon>Actinomycetes</taxon>
        <taxon>Micrococcales</taxon>
        <taxon>Micrococcaceae</taxon>
        <taxon>Citricoccus</taxon>
    </lineage>
</organism>
<evidence type="ECO:0000313" key="2">
    <source>
        <dbReference type="EMBL" id="MFB9069793.1"/>
    </source>
</evidence>
<evidence type="ECO:0000256" key="1">
    <source>
        <dbReference type="SAM" id="MobiDB-lite"/>
    </source>
</evidence>
<dbReference type="Proteomes" id="UP001589575">
    <property type="component" value="Unassembled WGS sequence"/>
</dbReference>
<gene>
    <name evidence="2" type="ORF">ACFFX0_00695</name>
</gene>
<keyword evidence="3" id="KW-1185">Reference proteome</keyword>
<protein>
    <submittedName>
        <fullName evidence="2">Uncharacterized protein</fullName>
    </submittedName>
</protein>